<comment type="caution">
    <text evidence="1">The sequence shown here is derived from an EMBL/GenBank/DDBJ whole genome shotgun (WGS) entry which is preliminary data.</text>
</comment>
<dbReference type="EMBL" id="QKQS01000001">
    <property type="protein sequence ID" value="PZA13980.1"/>
    <property type="molecule type" value="Genomic_DNA"/>
</dbReference>
<evidence type="ECO:0000313" key="2">
    <source>
        <dbReference type="Proteomes" id="UP000248134"/>
    </source>
</evidence>
<sequence length="121" mass="13718">MKNPTPIVQMAAFVMPIHDYAFDEKNERFRYIPTEAGNSDNMGFDVFGWELQTETWTHLGSFETPDEADREAREWHEAVMKLVGAKPYCPEANWSPEDFQQAVADCEATARALDAEEGEAA</sequence>
<organism evidence="1 2">
    <name type="scientific">Rhodopseudomonas palustris</name>
    <dbReference type="NCBI Taxonomy" id="1076"/>
    <lineage>
        <taxon>Bacteria</taxon>
        <taxon>Pseudomonadati</taxon>
        <taxon>Pseudomonadota</taxon>
        <taxon>Alphaproteobacteria</taxon>
        <taxon>Hyphomicrobiales</taxon>
        <taxon>Nitrobacteraceae</taxon>
        <taxon>Rhodopseudomonas</taxon>
    </lineage>
</organism>
<dbReference type="AlphaFoldDB" id="A0A323UQM8"/>
<protein>
    <submittedName>
        <fullName evidence="1">Uncharacterized protein</fullName>
    </submittedName>
</protein>
<dbReference type="RefSeq" id="WP_133255954.1">
    <property type="nucleotide sequence ID" value="NZ_QKQS01000001.1"/>
</dbReference>
<dbReference type="Proteomes" id="UP000248134">
    <property type="component" value="Unassembled WGS sequence"/>
</dbReference>
<gene>
    <name evidence="1" type="ORF">DNX69_00700</name>
</gene>
<name>A0A323UQM8_RHOPL</name>
<reference evidence="1 2" key="1">
    <citation type="submission" date="2018-06" db="EMBL/GenBank/DDBJ databases">
        <title>Draft Whole-Genome Sequence of the purple photosynthetic bacterium Rhodospeudomonas palustris XCP.</title>
        <authorList>
            <person name="Rayyan A."/>
            <person name="Meyer T.E."/>
            <person name="Kyndt J.A."/>
        </authorList>
    </citation>
    <scope>NUCLEOTIDE SEQUENCE [LARGE SCALE GENOMIC DNA]</scope>
    <source>
        <strain evidence="1 2">XCP</strain>
    </source>
</reference>
<proteinExistence type="predicted"/>
<evidence type="ECO:0000313" key="1">
    <source>
        <dbReference type="EMBL" id="PZA13980.1"/>
    </source>
</evidence>
<accession>A0A323UQM8</accession>